<evidence type="ECO:0000313" key="2">
    <source>
        <dbReference type="Proteomes" id="UP000092565"/>
    </source>
</evidence>
<reference evidence="1 2" key="1">
    <citation type="submission" date="2016-04" db="EMBL/GenBank/DDBJ databases">
        <authorList>
            <person name="Evans L.H."/>
            <person name="Alamgir A."/>
            <person name="Owens N."/>
            <person name="Weber N.D."/>
            <person name="Virtaneva K."/>
            <person name="Barbian K."/>
            <person name="Babar A."/>
            <person name="Rosenke K."/>
        </authorList>
    </citation>
    <scope>NUCLEOTIDE SEQUENCE [LARGE SCALE GENOMIC DNA]</scope>
    <source>
        <strain evidence="1 2">JL2886</strain>
    </source>
</reference>
<dbReference type="Proteomes" id="UP000092565">
    <property type="component" value="Chromosome"/>
</dbReference>
<accession>A0A1B0ZPM5</accession>
<dbReference type="AlphaFoldDB" id="A0A1B0ZPM5"/>
<dbReference type="EMBL" id="CP015124">
    <property type="protein sequence ID" value="ANP36061.1"/>
    <property type="molecule type" value="Genomic_DNA"/>
</dbReference>
<sequence length="133" mass="15214">MNESGSVGHGCKLSDPTRRRKAHSCRARQFARCRLSPQILSFRLNNGLYSSPLFESVFNRRGKPAHSNPRYRTNNKWKSFDRTISRPKAFAARSVAFSCQNPLGLSRLCLTSMHISRWLFYVASKGWQYGKTG</sequence>
<proteinExistence type="predicted"/>
<name>A0A1B0ZPM5_9RHOB</name>
<protein>
    <submittedName>
        <fullName evidence="1">Uncharacterized protein</fullName>
    </submittedName>
</protein>
<gene>
    <name evidence="1" type="ORF">JL2886_01140</name>
</gene>
<keyword evidence="2" id="KW-1185">Reference proteome</keyword>
<organism evidence="1 2">
    <name type="scientific">Phaeobacter gallaeciensis</name>
    <dbReference type="NCBI Taxonomy" id="60890"/>
    <lineage>
        <taxon>Bacteria</taxon>
        <taxon>Pseudomonadati</taxon>
        <taxon>Pseudomonadota</taxon>
        <taxon>Alphaproteobacteria</taxon>
        <taxon>Rhodobacterales</taxon>
        <taxon>Roseobacteraceae</taxon>
        <taxon>Phaeobacter</taxon>
    </lineage>
</organism>
<evidence type="ECO:0000313" key="1">
    <source>
        <dbReference type="EMBL" id="ANP36061.1"/>
    </source>
</evidence>